<evidence type="ECO:0000256" key="5">
    <source>
        <dbReference type="SAM" id="MobiDB-lite"/>
    </source>
</evidence>
<evidence type="ECO:0000259" key="6">
    <source>
        <dbReference type="PROSITE" id="PS51123"/>
    </source>
</evidence>
<keyword evidence="3" id="KW-0998">Cell outer membrane</keyword>
<dbReference type="Gene3D" id="3.30.1330.60">
    <property type="entry name" value="OmpA-like domain"/>
    <property type="match status" value="1"/>
</dbReference>
<dbReference type="RefSeq" id="WP_237232020.1">
    <property type="nucleotide sequence ID" value="NZ_JAKKDV010000005.1"/>
</dbReference>
<accession>A0ABS9IL75</accession>
<keyword evidence="2 4" id="KW-0472">Membrane</keyword>
<evidence type="ECO:0000313" key="8">
    <source>
        <dbReference type="Proteomes" id="UP001200022"/>
    </source>
</evidence>
<comment type="subcellular location">
    <subcellularLocation>
        <location evidence="1">Cell outer membrane</location>
    </subcellularLocation>
</comment>
<proteinExistence type="predicted"/>
<evidence type="ECO:0000313" key="7">
    <source>
        <dbReference type="EMBL" id="MCF7561341.1"/>
    </source>
</evidence>
<keyword evidence="8" id="KW-1185">Reference proteome</keyword>
<dbReference type="Pfam" id="PF00691">
    <property type="entry name" value="OmpA"/>
    <property type="match status" value="1"/>
</dbReference>
<protein>
    <submittedName>
        <fullName evidence="7">OmpA family protein</fullName>
    </submittedName>
</protein>
<dbReference type="PANTHER" id="PTHR30329:SF21">
    <property type="entry name" value="LIPOPROTEIN YIAD-RELATED"/>
    <property type="match status" value="1"/>
</dbReference>
<dbReference type="CDD" id="cd07185">
    <property type="entry name" value="OmpA_C-like"/>
    <property type="match status" value="1"/>
</dbReference>
<feature type="region of interest" description="Disordered" evidence="5">
    <location>
        <begin position="399"/>
        <end position="420"/>
    </location>
</feature>
<dbReference type="InterPro" id="IPR006664">
    <property type="entry name" value="OMP_bac"/>
</dbReference>
<evidence type="ECO:0000256" key="3">
    <source>
        <dbReference type="ARBA" id="ARBA00023237"/>
    </source>
</evidence>
<evidence type="ECO:0000256" key="1">
    <source>
        <dbReference type="ARBA" id="ARBA00004442"/>
    </source>
</evidence>
<evidence type="ECO:0000256" key="2">
    <source>
        <dbReference type="ARBA" id="ARBA00023136"/>
    </source>
</evidence>
<dbReference type="InterPro" id="IPR036737">
    <property type="entry name" value="OmpA-like_sf"/>
</dbReference>
<organism evidence="7 8">
    <name type="scientific">Flaviramulus multivorans</name>
    <dbReference type="NCBI Taxonomy" id="1304750"/>
    <lineage>
        <taxon>Bacteria</taxon>
        <taxon>Pseudomonadati</taxon>
        <taxon>Bacteroidota</taxon>
        <taxon>Flavobacteriia</taxon>
        <taxon>Flavobacteriales</taxon>
        <taxon>Flavobacteriaceae</taxon>
        <taxon>Flaviramulus</taxon>
    </lineage>
</organism>
<dbReference type="PRINTS" id="PR01021">
    <property type="entry name" value="OMPADOMAIN"/>
</dbReference>
<dbReference type="PANTHER" id="PTHR30329">
    <property type="entry name" value="STATOR ELEMENT OF FLAGELLAR MOTOR COMPLEX"/>
    <property type="match status" value="1"/>
</dbReference>
<evidence type="ECO:0000256" key="4">
    <source>
        <dbReference type="PROSITE-ProRule" id="PRU00473"/>
    </source>
</evidence>
<sequence>MKTTVLIIIGLFLFGSIETTEAQLLRKLKKRAEEAAKETILQKVEEKAAEKTGTIMDTILDADKKLKKKKKSIPSENHENGSEDNDLYEDEETLDTSSLEVYSKFDFVPGDTLLLFDDFSEDYIGDFPSKWNTNGSGELVEIGNNGDKWLQMRPGYNIFYIPDLPNLPEDYTIEFDLLADGIDQKTSSTAVLRVGVSDNNSFTWGNRATVDIPFCQYAPVGFFVRNGGDINTSIQGDIRENVLYQPHISIAVNKQRFRLWVDEGKYVDIPRMIPSNTKPTTLKFELLQFKDGKERLFIRNLKVVEGGVDLRKQLIEKGRFSTNGILFDSGSATIQPQSYGIIRQISQALQQDESMHLNIIGHTDADGSEETNLILSKNRAESVKEALIKVYNISGERLETEGKGESQPVADNSTTQGKAKNRRVEFIKI</sequence>
<dbReference type="SUPFAM" id="SSF103088">
    <property type="entry name" value="OmpA-like"/>
    <property type="match status" value="1"/>
</dbReference>
<gene>
    <name evidence="7" type="ORF">L3X39_11900</name>
</gene>
<reference evidence="7 8" key="1">
    <citation type="submission" date="2022-01" db="EMBL/GenBank/DDBJ databases">
        <title>Draft genome sequence of Sabulilitoribacter multivorans KCTC 32326.</title>
        <authorList>
            <person name="Oh J.-S."/>
        </authorList>
    </citation>
    <scope>NUCLEOTIDE SEQUENCE [LARGE SCALE GENOMIC DNA]</scope>
    <source>
        <strain evidence="7 8">M-M16</strain>
    </source>
</reference>
<name>A0ABS9IL75_9FLAO</name>
<dbReference type="PROSITE" id="PS51123">
    <property type="entry name" value="OMPA_2"/>
    <property type="match status" value="1"/>
</dbReference>
<feature type="region of interest" description="Disordered" evidence="5">
    <location>
        <begin position="70"/>
        <end position="90"/>
    </location>
</feature>
<dbReference type="InterPro" id="IPR050330">
    <property type="entry name" value="Bact_OuterMem_StrucFunc"/>
</dbReference>
<feature type="compositionally biased region" description="Polar residues" evidence="5">
    <location>
        <begin position="409"/>
        <end position="418"/>
    </location>
</feature>
<dbReference type="Proteomes" id="UP001200022">
    <property type="component" value="Unassembled WGS sequence"/>
</dbReference>
<comment type="caution">
    <text evidence="7">The sequence shown here is derived from an EMBL/GenBank/DDBJ whole genome shotgun (WGS) entry which is preliminary data.</text>
</comment>
<feature type="domain" description="OmpA-like" evidence="6">
    <location>
        <begin position="314"/>
        <end position="429"/>
    </location>
</feature>
<dbReference type="EMBL" id="JAKKDV010000005">
    <property type="protein sequence ID" value="MCF7561341.1"/>
    <property type="molecule type" value="Genomic_DNA"/>
</dbReference>
<dbReference type="InterPro" id="IPR006665">
    <property type="entry name" value="OmpA-like"/>
</dbReference>